<evidence type="ECO:0000313" key="2">
    <source>
        <dbReference type="Proteomes" id="UP000184452"/>
    </source>
</evidence>
<accession>A0A1M6LV09</accession>
<dbReference type="AlphaFoldDB" id="A0A1M6LV09"/>
<reference evidence="1 2" key="1">
    <citation type="submission" date="2016-11" db="EMBL/GenBank/DDBJ databases">
        <authorList>
            <person name="Jaros S."/>
            <person name="Januszkiewicz K."/>
            <person name="Wedrychowicz H."/>
        </authorList>
    </citation>
    <scope>NUCLEOTIDE SEQUENCE [LARGE SCALE GENOMIC DNA]</scope>
    <source>
        <strain evidence="1 2">CGMCC 4.5723</strain>
    </source>
</reference>
<evidence type="ECO:0000313" key="1">
    <source>
        <dbReference type="EMBL" id="SHJ74962.1"/>
    </source>
</evidence>
<proteinExistence type="predicted"/>
<organism evidence="1 2">
    <name type="scientific">Nocardiopsis flavescens</name>
    <dbReference type="NCBI Taxonomy" id="758803"/>
    <lineage>
        <taxon>Bacteria</taxon>
        <taxon>Bacillati</taxon>
        <taxon>Actinomycetota</taxon>
        <taxon>Actinomycetes</taxon>
        <taxon>Streptosporangiales</taxon>
        <taxon>Nocardiopsidaceae</taxon>
        <taxon>Nocardiopsis</taxon>
    </lineage>
</organism>
<name>A0A1M6LV09_9ACTN</name>
<protein>
    <submittedName>
        <fullName evidence="1">Uncharacterized protein</fullName>
    </submittedName>
</protein>
<dbReference type="Proteomes" id="UP000184452">
    <property type="component" value="Unassembled WGS sequence"/>
</dbReference>
<gene>
    <name evidence="1" type="ORF">SAMN05421803_10968</name>
</gene>
<keyword evidence="2" id="KW-1185">Reference proteome</keyword>
<dbReference type="EMBL" id="FQZK01000009">
    <property type="protein sequence ID" value="SHJ74962.1"/>
    <property type="molecule type" value="Genomic_DNA"/>
</dbReference>
<sequence>MAHPLPTARAFTPAATPEWFYGKRCERWTAGFSGLRRTVYGDPYGAGR</sequence>
<dbReference type="STRING" id="758803.SAMN05421803_10968"/>